<dbReference type="AlphaFoldDB" id="A0A0E3UZW9"/>
<dbReference type="OrthoDB" id="8565152at2"/>
<gene>
    <name evidence="2" type="ORF">CL55_00004310</name>
</gene>
<reference evidence="2 3" key="1">
    <citation type="submission" date="2014-03" db="EMBL/GenBank/DDBJ databases">
        <title>Genome of Polynucleobacter strain MWH-MoK4.</title>
        <authorList>
            <person name="Hahn M.W."/>
        </authorList>
    </citation>
    <scope>NUCLEOTIDE SEQUENCE [LARGE SCALE GENOMIC DNA]</scope>
    <source>
        <strain evidence="2 3">MWH-MoK4</strain>
    </source>
</reference>
<dbReference type="HOGENOM" id="CLU_120910_4_4_4"/>
<proteinExistence type="predicted"/>
<dbReference type="SUPFAM" id="SSF160214">
    <property type="entry name" value="FlaG-like"/>
    <property type="match status" value="1"/>
</dbReference>
<organism evidence="2 3">
    <name type="scientific">Polynucleobacter duraquae</name>
    <dbReference type="NCBI Taxonomy" id="1835254"/>
    <lineage>
        <taxon>Bacteria</taxon>
        <taxon>Pseudomonadati</taxon>
        <taxon>Pseudomonadota</taxon>
        <taxon>Betaproteobacteria</taxon>
        <taxon>Burkholderiales</taxon>
        <taxon>Burkholderiaceae</taxon>
        <taxon>Polynucleobacter</taxon>
    </lineage>
</organism>
<dbReference type="PATRIC" id="fig|576611.7.peg.435"/>
<feature type="compositionally biased region" description="Polar residues" evidence="1">
    <location>
        <begin position="18"/>
        <end position="33"/>
    </location>
</feature>
<dbReference type="RefSeq" id="WP_052728710.1">
    <property type="nucleotide sequence ID" value="NZ_CP007501.1"/>
</dbReference>
<sequence length="132" mass="13864">MSEITARSVASSAASSSKLNQPNGTTSGTVGKTNTDAAVVAAAASAEFRPSNINQVTQPSRETVARAAEQMQKFVSTMGRNLNFSIDGTTGHHIVRVTNPATGEVVRQLPSEEMIRIAHSLTQISALVNQKA</sequence>
<dbReference type="STRING" id="1835254.CL55_00004310"/>
<dbReference type="EMBL" id="CP007501">
    <property type="protein sequence ID" value="AKD24764.1"/>
    <property type="molecule type" value="Genomic_DNA"/>
</dbReference>
<keyword evidence="2" id="KW-0282">Flagellum</keyword>
<evidence type="ECO:0000256" key="1">
    <source>
        <dbReference type="SAM" id="MobiDB-lite"/>
    </source>
</evidence>
<dbReference type="InterPro" id="IPR035924">
    <property type="entry name" value="FlaG-like_sf"/>
</dbReference>
<protein>
    <submittedName>
        <fullName evidence="2">Flagellar protein FlaG</fullName>
    </submittedName>
</protein>
<dbReference type="PANTHER" id="PTHR37166:SF1">
    <property type="entry name" value="PROTEIN FLAG"/>
    <property type="match status" value="1"/>
</dbReference>
<evidence type="ECO:0000313" key="2">
    <source>
        <dbReference type="EMBL" id="AKD24764.1"/>
    </source>
</evidence>
<dbReference type="InterPro" id="IPR005186">
    <property type="entry name" value="FlaG"/>
</dbReference>
<evidence type="ECO:0000313" key="3">
    <source>
        <dbReference type="Proteomes" id="UP000061135"/>
    </source>
</evidence>
<dbReference type="PANTHER" id="PTHR37166">
    <property type="entry name" value="PROTEIN FLAG"/>
    <property type="match status" value="1"/>
</dbReference>
<keyword evidence="3" id="KW-1185">Reference proteome</keyword>
<accession>A0A0E3UZW9</accession>
<feature type="compositionally biased region" description="Low complexity" evidence="1">
    <location>
        <begin position="1"/>
        <end position="17"/>
    </location>
</feature>
<name>A0A0E3UZW9_9BURK</name>
<keyword evidence="2" id="KW-0966">Cell projection</keyword>
<dbReference type="Proteomes" id="UP000061135">
    <property type="component" value="Chromosome"/>
</dbReference>
<dbReference type="Pfam" id="PF03646">
    <property type="entry name" value="FlaG"/>
    <property type="match status" value="1"/>
</dbReference>
<feature type="region of interest" description="Disordered" evidence="1">
    <location>
        <begin position="1"/>
        <end position="33"/>
    </location>
</feature>
<dbReference type="KEGG" id="pdq:CL55_00004310"/>
<dbReference type="Gene3D" id="3.30.160.170">
    <property type="entry name" value="FlaG-like"/>
    <property type="match status" value="1"/>
</dbReference>
<keyword evidence="2" id="KW-0969">Cilium</keyword>